<dbReference type="InterPro" id="IPR044549">
    <property type="entry name" value="bHLH_AtIBH1-like"/>
</dbReference>
<reference evidence="7" key="2">
    <citation type="submission" date="2023-06" db="EMBL/GenBank/DDBJ databases">
        <authorList>
            <person name="Ma L."/>
            <person name="Liu K.-W."/>
            <person name="Li Z."/>
            <person name="Hsiao Y.-Y."/>
            <person name="Qi Y."/>
            <person name="Fu T."/>
            <person name="Tang G."/>
            <person name="Zhang D."/>
            <person name="Sun W.-H."/>
            <person name="Liu D.-K."/>
            <person name="Li Y."/>
            <person name="Chen G.-Z."/>
            <person name="Liu X.-D."/>
            <person name="Liao X.-Y."/>
            <person name="Jiang Y.-T."/>
            <person name="Yu X."/>
            <person name="Hao Y."/>
            <person name="Huang J."/>
            <person name="Zhao X.-W."/>
            <person name="Ke S."/>
            <person name="Chen Y.-Y."/>
            <person name="Wu W.-L."/>
            <person name="Hsu J.-L."/>
            <person name="Lin Y.-F."/>
            <person name="Huang M.-D."/>
            <person name="Li C.-Y."/>
            <person name="Huang L."/>
            <person name="Wang Z.-W."/>
            <person name="Zhao X."/>
            <person name="Zhong W.-Y."/>
            <person name="Peng D.-H."/>
            <person name="Ahmad S."/>
            <person name="Lan S."/>
            <person name="Zhang J.-S."/>
            <person name="Tsai W.-C."/>
            <person name="Van De Peer Y."/>
            <person name="Liu Z.-J."/>
        </authorList>
    </citation>
    <scope>NUCLEOTIDE SEQUENCE</scope>
    <source>
        <strain evidence="7">SCP</strain>
        <tissue evidence="7">Leaves</tissue>
    </source>
</reference>
<keyword evidence="8" id="KW-1185">Reference proteome</keyword>
<dbReference type="PANTHER" id="PTHR33124:SF40">
    <property type="entry name" value="TRANSCRIPTION FACTOR IBH1"/>
    <property type="match status" value="1"/>
</dbReference>
<comment type="subcellular location">
    <subcellularLocation>
        <location evidence="1">Nucleus</location>
    </subcellularLocation>
</comment>
<sequence>MTTENPNFNKPIFANRFLRALSRIRRNRPNNNSNPSSLRRRSKKIKMAAYASMASAAAGSNKAWTRALIRRLRNRRRPRSGLHHRVVVRETEPVGRVDELRRLVPGGRGMDFDTLLDETAHYVQCLSSQVALMQSIADSIIMD</sequence>
<evidence type="ECO:0000313" key="7">
    <source>
        <dbReference type="EMBL" id="KAK1270713.1"/>
    </source>
</evidence>
<dbReference type="GO" id="GO:0006355">
    <property type="term" value="P:regulation of DNA-templated transcription"/>
    <property type="evidence" value="ECO:0007669"/>
    <property type="project" value="InterPro"/>
</dbReference>
<dbReference type="CDD" id="cd11444">
    <property type="entry name" value="bHLH_AtIBH1_like"/>
    <property type="match status" value="1"/>
</dbReference>
<accession>A0AAV9B2R8</accession>
<dbReference type="PANTHER" id="PTHR33124">
    <property type="entry name" value="TRANSCRIPTION FACTOR IBH1-LIKE 1"/>
    <property type="match status" value="1"/>
</dbReference>
<reference evidence="7" key="1">
    <citation type="journal article" date="2023" name="Nat. Commun.">
        <title>Diploid and tetraploid genomes of Acorus and the evolution of monocots.</title>
        <authorList>
            <person name="Ma L."/>
            <person name="Liu K.W."/>
            <person name="Li Z."/>
            <person name="Hsiao Y.Y."/>
            <person name="Qi Y."/>
            <person name="Fu T."/>
            <person name="Tang G.D."/>
            <person name="Zhang D."/>
            <person name="Sun W.H."/>
            <person name="Liu D.K."/>
            <person name="Li Y."/>
            <person name="Chen G.Z."/>
            <person name="Liu X.D."/>
            <person name="Liao X.Y."/>
            <person name="Jiang Y.T."/>
            <person name="Yu X."/>
            <person name="Hao Y."/>
            <person name="Huang J."/>
            <person name="Zhao X.W."/>
            <person name="Ke S."/>
            <person name="Chen Y.Y."/>
            <person name="Wu W.L."/>
            <person name="Hsu J.L."/>
            <person name="Lin Y.F."/>
            <person name="Huang M.D."/>
            <person name="Li C.Y."/>
            <person name="Huang L."/>
            <person name="Wang Z.W."/>
            <person name="Zhao X."/>
            <person name="Zhong W.Y."/>
            <person name="Peng D.H."/>
            <person name="Ahmad S."/>
            <person name="Lan S."/>
            <person name="Zhang J.S."/>
            <person name="Tsai W.C."/>
            <person name="Van de Peer Y."/>
            <person name="Liu Z.J."/>
        </authorList>
    </citation>
    <scope>NUCLEOTIDE SEQUENCE</scope>
    <source>
        <strain evidence="7">SCP</strain>
    </source>
</reference>
<evidence type="ECO:0000256" key="1">
    <source>
        <dbReference type="ARBA" id="ARBA00004123"/>
    </source>
</evidence>
<gene>
    <name evidence="7" type="ORF">QJS04_geneDACA004413</name>
</gene>
<organism evidence="7 8">
    <name type="scientific">Acorus gramineus</name>
    <name type="common">Dwarf sweet flag</name>
    <dbReference type="NCBI Taxonomy" id="55184"/>
    <lineage>
        <taxon>Eukaryota</taxon>
        <taxon>Viridiplantae</taxon>
        <taxon>Streptophyta</taxon>
        <taxon>Embryophyta</taxon>
        <taxon>Tracheophyta</taxon>
        <taxon>Spermatophyta</taxon>
        <taxon>Magnoliopsida</taxon>
        <taxon>Liliopsida</taxon>
        <taxon>Acoraceae</taxon>
        <taxon>Acorus</taxon>
    </lineage>
</organism>
<dbReference type="Pfam" id="PF26576">
    <property type="entry name" value="IBH1_N"/>
    <property type="match status" value="1"/>
</dbReference>
<evidence type="ECO:0000259" key="6">
    <source>
        <dbReference type="Pfam" id="PF26576"/>
    </source>
</evidence>
<proteinExistence type="predicted"/>
<evidence type="ECO:0000256" key="5">
    <source>
        <dbReference type="SAM" id="MobiDB-lite"/>
    </source>
</evidence>
<dbReference type="Proteomes" id="UP001179952">
    <property type="component" value="Unassembled WGS sequence"/>
</dbReference>
<dbReference type="InterPro" id="IPR059002">
    <property type="entry name" value="IBH1_N"/>
</dbReference>
<dbReference type="InterPro" id="IPR044660">
    <property type="entry name" value="IBH1-like"/>
</dbReference>
<evidence type="ECO:0000256" key="3">
    <source>
        <dbReference type="ARBA" id="ARBA00023163"/>
    </source>
</evidence>
<feature type="domain" description="IBH1-like N-terminal" evidence="6">
    <location>
        <begin position="13"/>
        <end position="75"/>
    </location>
</feature>
<protein>
    <recommendedName>
        <fullName evidence="6">IBH1-like N-terminal domain-containing protein</fullName>
    </recommendedName>
</protein>
<evidence type="ECO:0000256" key="4">
    <source>
        <dbReference type="ARBA" id="ARBA00023242"/>
    </source>
</evidence>
<keyword evidence="2" id="KW-0805">Transcription regulation</keyword>
<name>A0AAV9B2R8_ACOGR</name>
<comment type="caution">
    <text evidence="7">The sequence shown here is derived from an EMBL/GenBank/DDBJ whole genome shotgun (WGS) entry which is preliminary data.</text>
</comment>
<evidence type="ECO:0000256" key="2">
    <source>
        <dbReference type="ARBA" id="ARBA00023015"/>
    </source>
</evidence>
<dbReference type="GO" id="GO:0005634">
    <property type="term" value="C:nucleus"/>
    <property type="evidence" value="ECO:0007669"/>
    <property type="project" value="UniProtKB-SubCell"/>
</dbReference>
<keyword evidence="3" id="KW-0804">Transcription</keyword>
<dbReference type="EMBL" id="JAUJYN010000005">
    <property type="protein sequence ID" value="KAK1270713.1"/>
    <property type="molecule type" value="Genomic_DNA"/>
</dbReference>
<evidence type="ECO:0000313" key="8">
    <source>
        <dbReference type="Proteomes" id="UP001179952"/>
    </source>
</evidence>
<feature type="region of interest" description="Disordered" evidence="5">
    <location>
        <begin position="23"/>
        <end position="44"/>
    </location>
</feature>
<keyword evidence="4" id="KW-0539">Nucleus</keyword>
<dbReference type="AlphaFoldDB" id="A0AAV9B2R8"/>